<feature type="compositionally biased region" description="Polar residues" evidence="1">
    <location>
        <begin position="37"/>
        <end position="57"/>
    </location>
</feature>
<evidence type="ECO:0000313" key="3">
    <source>
        <dbReference type="Proteomes" id="UP000266188"/>
    </source>
</evidence>
<sequence length="765" mass="84196">MESSFPAVMNQSDRSDLGSPQMIIQQYARYPATLEPTLQSTSSTGSAHNRAPSSNSPPIRRKDTPRSLQSSPTGLRSAIAPTSNAHSGTSMSPPAFDLHRQRQARDPTDHVESRTLPSRDLTEETIDDAFIAFIFYCNPNVPLSANPYELRRTFRCPPRSDGKNFSIFTLWELIRKLDNKELKTWIQLSIELGVEPPSMEKKQSTQKVQQYAVRLKRWMRAMHVDAFFEYCLGHPHPYYTQLPPPNTTVSESRDGVPLEEDLALRALVPEWKPKRGRKRAEEKDYDEEPSSKRPQLDTSESTLQPVSCTTHSASFPHSAIPFSAFPDDMEPSDPWMAAASSFGTDNSDPSAQQGQELRWRHLDREMSPAGYPQSAVIPRGQRVFPSTEPRSAVTPSNEKPRSRRRHGPAVSSAWLSNSGSSNGKTRGRPPSKGTVSGPFSSFPVNPIRTQQPIVNQQPDVKQPPQIIFESDSPYQRSPTPLAPTNVRPSKLQLQVPQHPGAPVRLATPPTLLVNGVDDSDHSHAEGGNTSSVNGPSVSAGPNALFQNDKLSSSRANLAVDDVIRTLSTELLGGKLIGRSTPLSSDEARALASSMVTNLVGLYSKSPLGSPILMTALHLGQGHHFGFTEEAPGSITINVNASPANHVEPSTLMGANNQSQAPVYTVSYEYQHPSHISTKVTCGDIHIGNVGGVQPNKTSRSGDMLNNVTVLDDMADAEFEVDFPEDDVSDATWKQRYLKLRAQLQKKDRALMQYKRKILESVMADI</sequence>
<feature type="compositionally biased region" description="Polar residues" evidence="1">
    <location>
        <begin position="66"/>
        <end position="92"/>
    </location>
</feature>
<feature type="region of interest" description="Disordered" evidence="1">
    <location>
        <begin position="274"/>
        <end position="310"/>
    </location>
</feature>
<name>A0A3A2Z9X6_9EURO</name>
<gene>
    <name evidence="2" type="ORF">PHISCL_07731</name>
</gene>
<proteinExistence type="predicted"/>
<feature type="compositionally biased region" description="Polar residues" evidence="1">
    <location>
        <begin position="296"/>
        <end position="310"/>
    </location>
</feature>
<dbReference type="PANTHER" id="PTHR42048:SF1">
    <property type="entry name" value="ARS-BINDING PROTEIN 2"/>
    <property type="match status" value="1"/>
</dbReference>
<feature type="region of interest" description="Disordered" evidence="1">
    <location>
        <begin position="322"/>
        <end position="355"/>
    </location>
</feature>
<feature type="region of interest" description="Disordered" evidence="1">
    <location>
        <begin position="1"/>
        <end position="20"/>
    </location>
</feature>
<organism evidence="2 3">
    <name type="scientific">Aspergillus sclerotialis</name>
    <dbReference type="NCBI Taxonomy" id="2070753"/>
    <lineage>
        <taxon>Eukaryota</taxon>
        <taxon>Fungi</taxon>
        <taxon>Dikarya</taxon>
        <taxon>Ascomycota</taxon>
        <taxon>Pezizomycotina</taxon>
        <taxon>Eurotiomycetes</taxon>
        <taxon>Eurotiomycetidae</taxon>
        <taxon>Eurotiales</taxon>
        <taxon>Aspergillaceae</taxon>
        <taxon>Aspergillus</taxon>
        <taxon>Aspergillus subgen. Polypaecilum</taxon>
    </lineage>
</organism>
<dbReference type="EMBL" id="MVGC01000356">
    <property type="protein sequence ID" value="RJE19928.1"/>
    <property type="molecule type" value="Genomic_DNA"/>
</dbReference>
<protein>
    <submittedName>
        <fullName evidence="2">ARS binding protein Abp2</fullName>
    </submittedName>
</protein>
<feature type="compositionally biased region" description="Polar residues" evidence="1">
    <location>
        <begin position="341"/>
        <end position="355"/>
    </location>
</feature>
<feature type="compositionally biased region" description="Polar residues" evidence="1">
    <location>
        <begin position="433"/>
        <end position="446"/>
    </location>
</feature>
<feature type="region of interest" description="Disordered" evidence="1">
    <location>
        <begin position="37"/>
        <end position="95"/>
    </location>
</feature>
<feature type="compositionally biased region" description="Polar residues" evidence="1">
    <location>
        <begin position="527"/>
        <end position="536"/>
    </location>
</feature>
<feature type="region of interest" description="Disordered" evidence="1">
    <location>
        <begin position="100"/>
        <end position="119"/>
    </location>
</feature>
<dbReference type="STRING" id="2070753.A0A3A2Z9X6"/>
<evidence type="ECO:0000256" key="1">
    <source>
        <dbReference type="SAM" id="MobiDB-lite"/>
    </source>
</evidence>
<feature type="region of interest" description="Disordered" evidence="1">
    <location>
        <begin position="367"/>
        <end position="446"/>
    </location>
</feature>
<dbReference type="Pfam" id="PF09441">
    <property type="entry name" value="Abp2"/>
    <property type="match status" value="1"/>
</dbReference>
<accession>A0A3A2Z9X6</accession>
<dbReference type="PANTHER" id="PTHR42048">
    <property type="entry name" value="ARS-BINDING PROTEIN 2"/>
    <property type="match status" value="1"/>
</dbReference>
<reference evidence="3" key="1">
    <citation type="submission" date="2017-02" db="EMBL/GenBank/DDBJ databases">
        <authorList>
            <person name="Tafer H."/>
            <person name="Lopandic K."/>
        </authorList>
    </citation>
    <scope>NUCLEOTIDE SEQUENCE [LARGE SCALE GENOMIC DNA]</scope>
    <source>
        <strain evidence="3">CBS 366.77</strain>
    </source>
</reference>
<evidence type="ECO:0000313" key="2">
    <source>
        <dbReference type="EMBL" id="RJE19928.1"/>
    </source>
</evidence>
<feature type="compositionally biased region" description="Basic and acidic residues" evidence="1">
    <location>
        <begin position="100"/>
        <end position="113"/>
    </location>
</feature>
<dbReference type="OrthoDB" id="2104370at2759"/>
<dbReference type="InterPro" id="IPR018562">
    <property type="entry name" value="ARS-binding_2"/>
</dbReference>
<dbReference type="AlphaFoldDB" id="A0A3A2Z9X6"/>
<dbReference type="Proteomes" id="UP000266188">
    <property type="component" value="Unassembled WGS sequence"/>
</dbReference>
<comment type="caution">
    <text evidence="2">The sequence shown here is derived from an EMBL/GenBank/DDBJ whole genome shotgun (WGS) entry which is preliminary data.</text>
</comment>
<keyword evidence="3" id="KW-1185">Reference proteome</keyword>
<dbReference type="GO" id="GO:0003688">
    <property type="term" value="F:DNA replication origin binding"/>
    <property type="evidence" value="ECO:0007669"/>
    <property type="project" value="TreeGrafter"/>
</dbReference>
<feature type="region of interest" description="Disordered" evidence="1">
    <location>
        <begin position="513"/>
        <end position="545"/>
    </location>
</feature>